<dbReference type="InterPro" id="IPR000531">
    <property type="entry name" value="Beta-barrel_TonB"/>
</dbReference>
<evidence type="ECO:0008006" key="17">
    <source>
        <dbReference type="Google" id="ProtNLM"/>
    </source>
</evidence>
<accession>A0A1E3VNY3</accession>
<evidence type="ECO:0000256" key="1">
    <source>
        <dbReference type="ARBA" id="ARBA00004571"/>
    </source>
</evidence>
<keyword evidence="16" id="KW-1185">Reference proteome</keyword>
<organism evidence="15 16">
    <name type="scientific">Methyloceanibacter stevinii</name>
    <dbReference type="NCBI Taxonomy" id="1774970"/>
    <lineage>
        <taxon>Bacteria</taxon>
        <taxon>Pseudomonadati</taxon>
        <taxon>Pseudomonadota</taxon>
        <taxon>Alphaproteobacteria</taxon>
        <taxon>Hyphomicrobiales</taxon>
        <taxon>Hyphomicrobiaceae</taxon>
        <taxon>Methyloceanibacter</taxon>
    </lineage>
</organism>
<keyword evidence="8" id="KW-0675">Receptor</keyword>
<evidence type="ECO:0000256" key="4">
    <source>
        <dbReference type="ARBA" id="ARBA00022692"/>
    </source>
</evidence>
<feature type="domain" description="TonB-dependent receptor plug" evidence="14">
    <location>
        <begin position="39"/>
        <end position="141"/>
    </location>
</feature>
<protein>
    <recommendedName>
        <fullName evidence="17">TonB-dependent receptor</fullName>
    </recommendedName>
</protein>
<dbReference type="AlphaFoldDB" id="A0A1E3VNY3"/>
<dbReference type="Proteomes" id="UP000094172">
    <property type="component" value="Unassembled WGS sequence"/>
</dbReference>
<feature type="domain" description="TonB-dependent receptor-like beta-barrel" evidence="13">
    <location>
        <begin position="185"/>
        <end position="619"/>
    </location>
</feature>
<dbReference type="STRING" id="1774970.AUC70_05950"/>
<comment type="caution">
    <text evidence="15">The sequence shown here is derived from an EMBL/GenBank/DDBJ whole genome shotgun (WGS) entry which is preliminary data.</text>
</comment>
<keyword evidence="9 10" id="KW-0998">Cell outer membrane</keyword>
<evidence type="ECO:0000256" key="6">
    <source>
        <dbReference type="ARBA" id="ARBA00023077"/>
    </source>
</evidence>
<evidence type="ECO:0000256" key="12">
    <source>
        <dbReference type="RuleBase" id="RU003357"/>
    </source>
</evidence>
<dbReference type="InterPro" id="IPR039426">
    <property type="entry name" value="TonB-dep_rcpt-like"/>
</dbReference>
<comment type="subcellular location">
    <subcellularLocation>
        <location evidence="1 10">Cell outer membrane</location>
        <topology evidence="1 10">Multi-pass membrane protein</topology>
    </subcellularLocation>
</comment>
<dbReference type="InterPro" id="IPR012910">
    <property type="entry name" value="Plug_dom"/>
</dbReference>
<evidence type="ECO:0000256" key="7">
    <source>
        <dbReference type="ARBA" id="ARBA00023136"/>
    </source>
</evidence>
<dbReference type="SUPFAM" id="SSF56935">
    <property type="entry name" value="Porins"/>
    <property type="match status" value="1"/>
</dbReference>
<evidence type="ECO:0000256" key="9">
    <source>
        <dbReference type="ARBA" id="ARBA00023237"/>
    </source>
</evidence>
<keyword evidence="7 10" id="KW-0472">Membrane</keyword>
<dbReference type="GO" id="GO:0009279">
    <property type="term" value="C:cell outer membrane"/>
    <property type="evidence" value="ECO:0007669"/>
    <property type="project" value="UniProtKB-SubCell"/>
</dbReference>
<evidence type="ECO:0000256" key="10">
    <source>
        <dbReference type="PROSITE-ProRule" id="PRU01360"/>
    </source>
</evidence>
<dbReference type="EMBL" id="LPWE01000011">
    <property type="protein sequence ID" value="ODR95237.1"/>
    <property type="molecule type" value="Genomic_DNA"/>
</dbReference>
<keyword evidence="2 10" id="KW-0813">Transport</keyword>
<evidence type="ECO:0000313" key="15">
    <source>
        <dbReference type="EMBL" id="ODR95237.1"/>
    </source>
</evidence>
<proteinExistence type="inferred from homology"/>
<evidence type="ECO:0000256" key="11">
    <source>
        <dbReference type="PROSITE-ProRule" id="PRU10144"/>
    </source>
</evidence>
<evidence type="ECO:0000313" key="16">
    <source>
        <dbReference type="Proteomes" id="UP000094172"/>
    </source>
</evidence>
<dbReference type="GO" id="GO:0015344">
    <property type="term" value="F:siderophore uptake transmembrane transporter activity"/>
    <property type="evidence" value="ECO:0007669"/>
    <property type="project" value="TreeGrafter"/>
</dbReference>
<keyword evidence="3 10" id="KW-1134">Transmembrane beta strand</keyword>
<dbReference type="CDD" id="cd01347">
    <property type="entry name" value="ligand_gated_channel"/>
    <property type="match status" value="1"/>
</dbReference>
<dbReference type="InterPro" id="IPR036942">
    <property type="entry name" value="Beta-barrel_TonB_sf"/>
</dbReference>
<name>A0A1E3VNY3_9HYPH</name>
<dbReference type="PANTHER" id="PTHR30069">
    <property type="entry name" value="TONB-DEPENDENT OUTER MEMBRANE RECEPTOR"/>
    <property type="match status" value="1"/>
</dbReference>
<dbReference type="PANTHER" id="PTHR30069:SF29">
    <property type="entry name" value="HEMOGLOBIN AND HEMOGLOBIN-HAPTOGLOBIN-BINDING PROTEIN 1-RELATED"/>
    <property type="match status" value="1"/>
</dbReference>
<dbReference type="Pfam" id="PF00593">
    <property type="entry name" value="TonB_dep_Rec_b-barrel"/>
    <property type="match status" value="1"/>
</dbReference>
<evidence type="ECO:0000259" key="13">
    <source>
        <dbReference type="Pfam" id="PF00593"/>
    </source>
</evidence>
<dbReference type="InterPro" id="IPR010917">
    <property type="entry name" value="TonB_rcpt_CS"/>
</dbReference>
<evidence type="ECO:0000256" key="2">
    <source>
        <dbReference type="ARBA" id="ARBA00022448"/>
    </source>
</evidence>
<keyword evidence="6 12" id="KW-0798">TonB box</keyword>
<reference evidence="15 16" key="1">
    <citation type="journal article" date="2016" name="Environ. Microbiol.">
        <title>New Methyloceanibacter diversity from North Sea sediments includes methanotroph containing solely the soluble methane monooxygenase.</title>
        <authorList>
            <person name="Vekeman B."/>
            <person name="Kerckhof F.M."/>
            <person name="Cremers G."/>
            <person name="de Vos P."/>
            <person name="Vandamme P."/>
            <person name="Boon N."/>
            <person name="Op den Camp H.J."/>
            <person name="Heylen K."/>
        </authorList>
    </citation>
    <scope>NUCLEOTIDE SEQUENCE [LARGE SCALE GENOMIC DNA]</scope>
    <source>
        <strain evidence="15 16">R-67176</strain>
    </source>
</reference>
<dbReference type="Gene3D" id="2.40.170.20">
    <property type="entry name" value="TonB-dependent receptor, beta-barrel domain"/>
    <property type="match status" value="1"/>
</dbReference>
<evidence type="ECO:0000256" key="8">
    <source>
        <dbReference type="ARBA" id="ARBA00023170"/>
    </source>
</evidence>
<evidence type="ECO:0000259" key="14">
    <source>
        <dbReference type="Pfam" id="PF07715"/>
    </source>
</evidence>
<dbReference type="GO" id="GO:0044718">
    <property type="term" value="P:siderophore transmembrane transport"/>
    <property type="evidence" value="ECO:0007669"/>
    <property type="project" value="TreeGrafter"/>
</dbReference>
<dbReference type="PROSITE" id="PS52016">
    <property type="entry name" value="TONB_DEPENDENT_REC_3"/>
    <property type="match status" value="1"/>
</dbReference>
<keyword evidence="4 10" id="KW-0812">Transmembrane</keyword>
<dbReference type="Gene3D" id="2.170.130.10">
    <property type="entry name" value="TonB-dependent receptor, plug domain"/>
    <property type="match status" value="1"/>
</dbReference>
<keyword evidence="5" id="KW-0732">Signal</keyword>
<dbReference type="InterPro" id="IPR037066">
    <property type="entry name" value="Plug_dom_sf"/>
</dbReference>
<comment type="similarity">
    <text evidence="10 12">Belongs to the TonB-dependent receptor family.</text>
</comment>
<gene>
    <name evidence="15" type="ORF">AUC70_05950</name>
</gene>
<evidence type="ECO:0000256" key="5">
    <source>
        <dbReference type="ARBA" id="ARBA00022729"/>
    </source>
</evidence>
<dbReference type="Pfam" id="PF07715">
    <property type="entry name" value="Plug"/>
    <property type="match status" value="1"/>
</dbReference>
<feature type="short sequence motif" description="TonB C-terminal box" evidence="11">
    <location>
        <begin position="628"/>
        <end position="645"/>
    </location>
</feature>
<dbReference type="PROSITE" id="PS01156">
    <property type="entry name" value="TONB_DEPENDENT_REC_2"/>
    <property type="match status" value="1"/>
</dbReference>
<sequence length="645" mass="70692">MAAGAALPDSARAQDFEPFQLDAIIVGGGLTPIEAERYGRSVTVVESKDLQEQQIRHTSEGLRALPGVEVSQTGGVGGLTQVRIRGSEGNHTLVLIDGIKVADPTSGEYDFANMLSDGIERVEVLRGPQSSIFGSNAIGGVVNVITKTATEPGFHAYGEGELGSEESIGGNLSLNYANDYARLTVSGAQRNTDGYNFSGGPSDGADGNAIGTLNARAEFDVNDDIVIGTTFRRIDRNSEYDQFNYGAATVADLVTDANLETDVTNNFASAYATMDAWNKRFRSEFFFGLADIDTIDIDNGAKTFDTTSTRQQLHYRGTVALDNADVESANHLVSTQIESEYETFKNNDAQLVYSPSQLQKESRQLYGYVLEYRGSFFDDNLTIQATGRHDENDDFEDTDTWSVGLSYLLPNQTSRLHTSAGTAVQNPTFYEQFGYDPATFIGNPNLTPEESIGYDIGLEQRLWQDRVVLDVTYFHSDLTDEISTIYDPVTFASTPINEDGTSERQGLEVSAEMRLDNGIRLGVDYTYLDAHDPDGEIEVRRPRNEVGVRAFYQLPNDKTLIGAQLRAVADNFDFDYTAAGIVDPSNPERIQLKDYALLNLTAQHELLPNVTVTGRIDNLFDTGYSEVLGYAGRGRVFFAGLQGTF</sequence>
<evidence type="ECO:0000256" key="3">
    <source>
        <dbReference type="ARBA" id="ARBA00022452"/>
    </source>
</evidence>